<dbReference type="STRING" id="686832.A0A0C3CJV6"/>
<dbReference type="GO" id="GO:0006631">
    <property type="term" value="P:fatty acid metabolic process"/>
    <property type="evidence" value="ECO:0007669"/>
    <property type="project" value="TreeGrafter"/>
</dbReference>
<feature type="transmembrane region" description="Helical" evidence="3">
    <location>
        <begin position="817"/>
        <end position="837"/>
    </location>
</feature>
<dbReference type="SUPFAM" id="SSF47336">
    <property type="entry name" value="ACP-like"/>
    <property type="match status" value="1"/>
</dbReference>
<dbReference type="Pfam" id="PF00501">
    <property type="entry name" value="AMP-binding"/>
    <property type="match status" value="1"/>
</dbReference>
<evidence type="ECO:0000313" key="5">
    <source>
        <dbReference type="EMBL" id="KIM44384.1"/>
    </source>
</evidence>
<feature type="domain" description="Carrier" evidence="4">
    <location>
        <begin position="683"/>
        <end position="757"/>
    </location>
</feature>
<accession>A0A0C3CJV6</accession>
<dbReference type="InterPro" id="IPR042099">
    <property type="entry name" value="ANL_N_sf"/>
</dbReference>
<dbReference type="InterPro" id="IPR045851">
    <property type="entry name" value="AMP-bd_C_sf"/>
</dbReference>
<keyword evidence="6" id="KW-1185">Reference proteome</keyword>
<dbReference type="SUPFAM" id="SSF51161">
    <property type="entry name" value="Trimeric LpxA-like enzymes"/>
    <property type="match status" value="3"/>
</dbReference>
<reference evidence="6" key="2">
    <citation type="submission" date="2015-01" db="EMBL/GenBank/DDBJ databases">
        <title>Evolutionary Origins and Diversification of the Mycorrhizal Mutualists.</title>
        <authorList>
            <consortium name="DOE Joint Genome Institute"/>
            <consortium name="Mycorrhizal Genomics Consortium"/>
            <person name="Kohler A."/>
            <person name="Kuo A."/>
            <person name="Nagy L.G."/>
            <person name="Floudas D."/>
            <person name="Copeland A."/>
            <person name="Barry K.W."/>
            <person name="Cichocki N."/>
            <person name="Veneault-Fourrey C."/>
            <person name="LaButti K."/>
            <person name="Lindquist E.A."/>
            <person name="Lipzen A."/>
            <person name="Lundell T."/>
            <person name="Morin E."/>
            <person name="Murat C."/>
            <person name="Riley R."/>
            <person name="Ohm R."/>
            <person name="Sun H."/>
            <person name="Tunlid A."/>
            <person name="Henrissat B."/>
            <person name="Grigoriev I.V."/>
            <person name="Hibbett D.S."/>
            <person name="Martin F."/>
        </authorList>
    </citation>
    <scope>NUCLEOTIDE SEQUENCE [LARGE SCALE GENOMIC DNA]</scope>
    <source>
        <strain evidence="6">h7</strain>
    </source>
</reference>
<evidence type="ECO:0000259" key="4">
    <source>
        <dbReference type="PROSITE" id="PS50075"/>
    </source>
</evidence>
<dbReference type="SUPFAM" id="SSF56801">
    <property type="entry name" value="Acetyl-CoA synthetase-like"/>
    <property type="match status" value="1"/>
</dbReference>
<dbReference type="HOGENOM" id="CLU_003997_0_0_1"/>
<evidence type="ECO:0000256" key="3">
    <source>
        <dbReference type="SAM" id="Phobius"/>
    </source>
</evidence>
<dbReference type="InterPro" id="IPR020806">
    <property type="entry name" value="PKS_PP-bd"/>
</dbReference>
<dbReference type="GO" id="GO:0031177">
    <property type="term" value="F:phosphopantetheine binding"/>
    <property type="evidence" value="ECO:0007669"/>
    <property type="project" value="InterPro"/>
</dbReference>
<keyword evidence="3" id="KW-0472">Membrane</keyword>
<dbReference type="InterPro" id="IPR029058">
    <property type="entry name" value="AB_hydrolase_fold"/>
</dbReference>
<dbReference type="InterPro" id="IPR009081">
    <property type="entry name" value="PP-bd_ACP"/>
</dbReference>
<keyword evidence="1" id="KW-0596">Phosphopantetheine</keyword>
<evidence type="ECO:0000313" key="6">
    <source>
        <dbReference type="Proteomes" id="UP000053424"/>
    </source>
</evidence>
<dbReference type="Gene3D" id="3.30.300.30">
    <property type="match status" value="1"/>
</dbReference>
<sequence length="1589" mass="175217">MFIPLSVLDTASLPKGSSLGEHLNGSLSRTEIRSLAQCLCSGERPAIHSPDPGRPPLTHDDLRTFVSNFVLPHAADRHPLKQNDRIMVVLPPGPENAVALLALGNYHSCAPVNASCTAIELKDDALRLQAKAIVTSRDIGKRLNLESLRGELACQIFYISGRNSGPPGLFDVFMPEDPDVVISSRPTEPHGLDDISLILHTSGTSGKKKVVRYSLRTLLVGTWCIARSWDLKPDDINLNMMPLFHVGGIMRNLMAPILSGGSSIICGGFDPNMFWSLAVKLQPTWYYAAPTVHHALLSAKPDSVDPSRDLRIRLICNAAGGLLPSLASELKAVFGAVVLPSYGMTEQVCMPIATPSVDYQLDRPGCSGIACGPYVSIRGTHDIEHELATGGMGAICVRGLPTFDGYELSPEIGSALDRSAFSSEGWFDSGDVGYLDEDGYLFITGRSKEIINKGGEVISPFEVEEAIVTAAKDYVKFALAFSVEHDVLQEAIGVVIVSEESRSRISLQQLHDLLRGHLHPSKWPFAVVYMDDVPKNSAGKPLRIGLSKRFGIGTLSDDVPILHRHFEAALPANQHLISEPIPCTRVSICDDNVESVLRNIPGVDDVALRRRVDESLAANVSVAPRSKLVVRDITTFVVLLVPGYAVPNHICLIRGPLARDLSGNYDYDKMEKQSLDDEAIDLDEQQLLVRGIFADILGVDPTQMQKDSDFFLLGGNSLLLGKLSYHLRRQLGINIGVADLFAESTIQGIATLIEQESDMDRGTGHDTKQNATTANSSSTVLSTEYDFENDPEYAGKGRGRSQNHPLCLAVQAIPFVGFYPFKTALTWFCMLMILSYFAAPTAGSFWHRLVALFTAILFARVVVRTVCPIIAIAFKWIIIGRYQPGTYRMWSIYYLSWWIVNQSLRIAGRGIFSLHPSLTVLYYRLLGASIGRDVCIDDRTRLYECDLIALQDGCHLDTATLRGFCIERDGYFRLEPITIGRRAFVNTYTSISPGFHVPDGSVYGPHTSSYDAPSPKSFAAYNRTLLKEPRLFLKVFVAWPIIAFVVFFSYIPWMLAIFAMVDLTHIQRQDLNDLEDVIYWFASPKRVAFHALSRAVRALFTPLIQLAFGILVKRALGLNSEHNTSTSRIVLLRRYISSILLSHEALKEAFSILGTHYEMVSIVYRAMGAKVGRRVYWPGSGIYCPDPELLEVGDDVVFGSRSVFITTDRQGSGKIAIENGAMIADRVVLLPGTRVGVRAVMGAGALGRRNGTYGAGSTWIGNHKGEAICLNMGPKEPTPGSDTITPFGKAFYMKEAPFFVFPYAMIVFISATMTMFSALYWSISAVGSAQVLRHLQIHLRHFDLFAPRWYRFGILYAIIAMCFMVILTFQGIISVLWVITTKWALMGRRTPGRYDWDQSSYCQRWQLHLIFSRLMFKGFGSGGVLAPLTGSAYIVWYFRALGANIGKNCGLWVGGNPGLMTEPDLIEIGDDVNLDDCSVVAHLNSRGRFSLNRLKIGSQCAMRSGSRLLSGASMEDNSMLCEHTLLTSGDVADSGVAYAGWPAKRLNITAAKKLDNERLMQPSLLICSICRHFPRNSTVNECGHMFCEA</sequence>
<keyword evidence="3" id="KW-1133">Transmembrane helix</keyword>
<dbReference type="Gene3D" id="3.40.50.12780">
    <property type="entry name" value="N-terminal domain of ligase-like"/>
    <property type="match status" value="1"/>
</dbReference>
<dbReference type="SMART" id="SM00823">
    <property type="entry name" value="PKS_PP"/>
    <property type="match status" value="1"/>
</dbReference>
<dbReference type="Gene3D" id="2.160.10.10">
    <property type="entry name" value="Hexapeptide repeat proteins"/>
    <property type="match status" value="2"/>
</dbReference>
<dbReference type="InterPro" id="IPR000873">
    <property type="entry name" value="AMP-dep_synth/lig_dom"/>
</dbReference>
<dbReference type="Gene3D" id="3.40.50.1820">
    <property type="entry name" value="alpha/beta hydrolase"/>
    <property type="match status" value="1"/>
</dbReference>
<evidence type="ECO:0000256" key="2">
    <source>
        <dbReference type="ARBA" id="ARBA00022553"/>
    </source>
</evidence>
<dbReference type="PROSITE" id="PS50075">
    <property type="entry name" value="CARRIER"/>
    <property type="match status" value="1"/>
</dbReference>
<feature type="transmembrane region" description="Helical" evidence="3">
    <location>
        <begin position="1031"/>
        <end position="1053"/>
    </location>
</feature>
<proteinExistence type="predicted"/>
<feature type="transmembrane region" description="Helical" evidence="3">
    <location>
        <begin position="1298"/>
        <end position="1323"/>
    </location>
</feature>
<keyword evidence="2" id="KW-0597">Phosphoprotein</keyword>
<protein>
    <recommendedName>
        <fullName evidence="4">Carrier domain-containing protein</fullName>
    </recommendedName>
</protein>
<reference evidence="5 6" key="1">
    <citation type="submission" date="2014-04" db="EMBL/GenBank/DDBJ databases">
        <authorList>
            <consortium name="DOE Joint Genome Institute"/>
            <person name="Kuo A."/>
            <person name="Gay G."/>
            <person name="Dore J."/>
            <person name="Kohler A."/>
            <person name="Nagy L.G."/>
            <person name="Floudas D."/>
            <person name="Copeland A."/>
            <person name="Barry K.W."/>
            <person name="Cichocki N."/>
            <person name="Veneault-Fourrey C."/>
            <person name="LaButti K."/>
            <person name="Lindquist E.A."/>
            <person name="Lipzen A."/>
            <person name="Lundell T."/>
            <person name="Morin E."/>
            <person name="Murat C."/>
            <person name="Sun H."/>
            <person name="Tunlid A."/>
            <person name="Henrissat B."/>
            <person name="Grigoriev I.V."/>
            <person name="Hibbett D.S."/>
            <person name="Martin F."/>
            <person name="Nordberg H.P."/>
            <person name="Cantor M.N."/>
            <person name="Hua S.X."/>
        </authorList>
    </citation>
    <scope>NUCLEOTIDE SEQUENCE [LARGE SCALE GENOMIC DNA]</scope>
    <source>
        <strain evidence="6">h7</strain>
    </source>
</reference>
<evidence type="ECO:0000256" key="1">
    <source>
        <dbReference type="ARBA" id="ARBA00022450"/>
    </source>
</evidence>
<keyword evidence="3" id="KW-0812">Transmembrane</keyword>
<dbReference type="Pfam" id="PF00550">
    <property type="entry name" value="PP-binding"/>
    <property type="match status" value="1"/>
</dbReference>
<name>A0A0C3CJV6_HEBCY</name>
<dbReference type="InterPro" id="IPR011004">
    <property type="entry name" value="Trimer_LpxA-like_sf"/>
</dbReference>
<dbReference type="EMBL" id="KN831773">
    <property type="protein sequence ID" value="KIM44384.1"/>
    <property type="molecule type" value="Genomic_DNA"/>
</dbReference>
<dbReference type="PANTHER" id="PTHR43201:SF10">
    <property type="entry name" value="CARRIER DOMAIN-CONTAINING PROTEIN"/>
    <property type="match status" value="1"/>
</dbReference>
<feature type="transmembrane region" description="Helical" evidence="3">
    <location>
        <begin position="1414"/>
        <end position="1438"/>
    </location>
</feature>
<dbReference type="GO" id="GO:0031956">
    <property type="term" value="F:medium-chain fatty acid-CoA ligase activity"/>
    <property type="evidence" value="ECO:0007669"/>
    <property type="project" value="TreeGrafter"/>
</dbReference>
<dbReference type="OrthoDB" id="3633556at2759"/>
<gene>
    <name evidence="5" type="ORF">M413DRAFT_67790</name>
</gene>
<dbReference type="PANTHER" id="PTHR43201">
    <property type="entry name" value="ACYL-COA SYNTHETASE"/>
    <property type="match status" value="1"/>
</dbReference>
<feature type="transmembrane region" description="Helical" evidence="3">
    <location>
        <begin position="1354"/>
        <end position="1379"/>
    </location>
</feature>
<feature type="transmembrane region" description="Helical" evidence="3">
    <location>
        <begin position="849"/>
        <end position="878"/>
    </location>
</feature>
<dbReference type="Proteomes" id="UP000053424">
    <property type="component" value="Unassembled WGS sequence"/>
</dbReference>
<organism evidence="5 6">
    <name type="scientific">Hebeloma cylindrosporum</name>
    <dbReference type="NCBI Taxonomy" id="76867"/>
    <lineage>
        <taxon>Eukaryota</taxon>
        <taxon>Fungi</taxon>
        <taxon>Dikarya</taxon>
        <taxon>Basidiomycota</taxon>
        <taxon>Agaricomycotina</taxon>
        <taxon>Agaricomycetes</taxon>
        <taxon>Agaricomycetidae</taxon>
        <taxon>Agaricales</taxon>
        <taxon>Agaricineae</taxon>
        <taxon>Hymenogastraceae</taxon>
        <taxon>Hebeloma</taxon>
    </lineage>
</organism>
<dbReference type="InterPro" id="IPR036736">
    <property type="entry name" value="ACP-like_sf"/>
</dbReference>